<comment type="caution">
    <text evidence="1">The sequence shown here is derived from an EMBL/GenBank/DDBJ whole genome shotgun (WGS) entry which is preliminary data.</text>
</comment>
<proteinExistence type="predicted"/>
<dbReference type="OrthoDB" id="4180107at2759"/>
<dbReference type="STRING" id="2060905.A0A2B7XBB7"/>
<evidence type="ECO:0000313" key="2">
    <source>
        <dbReference type="Proteomes" id="UP000224080"/>
    </source>
</evidence>
<accession>A0A2B7XBB7</accession>
<dbReference type="EMBL" id="PDNC01000007">
    <property type="protein sequence ID" value="PGH08944.1"/>
    <property type="molecule type" value="Genomic_DNA"/>
</dbReference>
<gene>
    <name evidence="1" type="ORF">GX51_01001</name>
</gene>
<name>A0A2B7XBB7_9EURO</name>
<organism evidence="1 2">
    <name type="scientific">Blastomyces parvus</name>
    <dbReference type="NCBI Taxonomy" id="2060905"/>
    <lineage>
        <taxon>Eukaryota</taxon>
        <taxon>Fungi</taxon>
        <taxon>Dikarya</taxon>
        <taxon>Ascomycota</taxon>
        <taxon>Pezizomycotina</taxon>
        <taxon>Eurotiomycetes</taxon>
        <taxon>Eurotiomycetidae</taxon>
        <taxon>Onygenales</taxon>
        <taxon>Ajellomycetaceae</taxon>
        <taxon>Blastomyces</taxon>
    </lineage>
</organism>
<dbReference type="Proteomes" id="UP000224080">
    <property type="component" value="Unassembled WGS sequence"/>
</dbReference>
<reference evidence="1 2" key="1">
    <citation type="submission" date="2017-10" db="EMBL/GenBank/DDBJ databases">
        <title>Comparative genomics in systemic dimorphic fungi from Ajellomycetaceae.</title>
        <authorList>
            <person name="Munoz J.F."/>
            <person name="Mcewen J.G."/>
            <person name="Clay O.K."/>
            <person name="Cuomo C.A."/>
        </authorList>
    </citation>
    <scope>NUCLEOTIDE SEQUENCE [LARGE SCALE GENOMIC DNA]</scope>
    <source>
        <strain evidence="1 2">UAMH130</strain>
    </source>
</reference>
<sequence length="239" mass="28236">MKDLDTEDSGTEDSDKDFVTMEVPEVINPLELHVLIKERRRCLIHLLPLVPPQFARAIEEILQAWAKCFLGFRYLKHILHSRYLYTCSSANPIHYNEHVNTIARLLTWKAQHPGPNDPNLFPTAKLPRHAVQLHPDKTTYDQHFEVFENMRLQFLIGPYLAWYNAKRVLDHLLASAFILLPRAEVLMVRIWWEGFMRGIPPWEEMVENLKFPVWEVVMRDVERKIAETVDLEGEWERIC</sequence>
<keyword evidence="2" id="KW-1185">Reference proteome</keyword>
<dbReference type="AlphaFoldDB" id="A0A2B7XBB7"/>
<protein>
    <submittedName>
        <fullName evidence="1">Uncharacterized protein</fullName>
    </submittedName>
</protein>
<evidence type="ECO:0000313" key="1">
    <source>
        <dbReference type="EMBL" id="PGH08944.1"/>
    </source>
</evidence>